<keyword evidence="1" id="KW-0472">Membrane</keyword>
<evidence type="ECO:0000256" key="1">
    <source>
        <dbReference type="SAM" id="Phobius"/>
    </source>
</evidence>
<feature type="transmembrane region" description="Helical" evidence="1">
    <location>
        <begin position="40"/>
        <end position="64"/>
    </location>
</feature>
<feature type="non-terminal residue" evidence="2">
    <location>
        <position position="106"/>
    </location>
</feature>
<keyword evidence="1" id="KW-1133">Transmembrane helix</keyword>
<dbReference type="AlphaFoldDB" id="L7MMI7"/>
<reference evidence="2" key="2">
    <citation type="journal article" date="2015" name="J. Proteomics">
        <title>Sexual differences in the sialomes of the zebra tick, Rhipicephalus pulchellus.</title>
        <authorList>
            <person name="Tan A.W."/>
            <person name="Francischetti I.M."/>
            <person name="Slovak M."/>
            <person name="Kini R.M."/>
            <person name="Ribeiro J.M."/>
        </authorList>
    </citation>
    <scope>NUCLEOTIDE SEQUENCE</scope>
    <source>
        <tissue evidence="2">Salivary gland</tissue>
    </source>
</reference>
<organism evidence="2">
    <name type="scientific">Rhipicephalus pulchellus</name>
    <name type="common">Yellow backed tick</name>
    <name type="synonym">Dermacentor pulchellus</name>
    <dbReference type="NCBI Taxonomy" id="72859"/>
    <lineage>
        <taxon>Eukaryota</taxon>
        <taxon>Metazoa</taxon>
        <taxon>Ecdysozoa</taxon>
        <taxon>Arthropoda</taxon>
        <taxon>Chelicerata</taxon>
        <taxon>Arachnida</taxon>
        <taxon>Acari</taxon>
        <taxon>Parasitiformes</taxon>
        <taxon>Ixodida</taxon>
        <taxon>Ixodoidea</taxon>
        <taxon>Ixodidae</taxon>
        <taxon>Rhipicephalinae</taxon>
        <taxon>Rhipicephalus</taxon>
        <taxon>Rhipicephalus</taxon>
    </lineage>
</organism>
<dbReference type="EMBL" id="GACK01000311">
    <property type="protein sequence ID" value="JAA64723.1"/>
    <property type="molecule type" value="mRNA"/>
</dbReference>
<protein>
    <recommendedName>
        <fullName evidence="3">Gustatory receptor</fullName>
    </recommendedName>
</protein>
<evidence type="ECO:0000313" key="2">
    <source>
        <dbReference type="EMBL" id="JAA64723.1"/>
    </source>
</evidence>
<feature type="transmembrane region" description="Helical" evidence="1">
    <location>
        <begin position="76"/>
        <end position="102"/>
    </location>
</feature>
<feature type="transmembrane region" description="Helical" evidence="1">
    <location>
        <begin position="12"/>
        <end position="33"/>
    </location>
</feature>
<reference evidence="2" key="1">
    <citation type="submission" date="2012-11" db="EMBL/GenBank/DDBJ databases">
        <authorList>
            <person name="Lucero-Rivera Y.E."/>
            <person name="Tovar-Ramirez D."/>
        </authorList>
    </citation>
    <scope>NUCLEOTIDE SEQUENCE</scope>
    <source>
        <tissue evidence="2">Salivary gland</tissue>
    </source>
</reference>
<proteinExistence type="evidence at transcript level"/>
<evidence type="ECO:0008006" key="3">
    <source>
        <dbReference type="Google" id="ProtNLM"/>
    </source>
</evidence>
<accession>L7MMI7</accession>
<sequence>MAPKLKEERSWVVFFVFPYFSHSFLSSFSFSLFRMPLYRTCFFVSLFLTLFLSLPGCFYISFSFYPFSLSQFIACFFYLFFFLSLAMFLPMFLAMFLSFHLFMPSS</sequence>
<name>L7MMI7_RHIPC</name>
<keyword evidence="1" id="KW-0812">Transmembrane</keyword>